<keyword evidence="3" id="KW-1185">Reference proteome</keyword>
<dbReference type="EMBL" id="JAOYFB010000003">
    <property type="protein sequence ID" value="KAK4011232.1"/>
    <property type="molecule type" value="Genomic_DNA"/>
</dbReference>
<accession>A0ABQ9ZE83</accession>
<dbReference type="Proteomes" id="UP001234178">
    <property type="component" value="Unassembled WGS sequence"/>
</dbReference>
<proteinExistence type="predicted"/>
<feature type="domain" description="COMM" evidence="1">
    <location>
        <begin position="8"/>
        <end position="71"/>
    </location>
</feature>
<reference evidence="2 3" key="1">
    <citation type="journal article" date="2023" name="Nucleic Acids Res.">
        <title>The hologenome of Daphnia magna reveals possible DNA methylation and microbiome-mediated evolution of the host genome.</title>
        <authorList>
            <person name="Chaturvedi A."/>
            <person name="Li X."/>
            <person name="Dhandapani V."/>
            <person name="Marshall H."/>
            <person name="Kissane S."/>
            <person name="Cuenca-Cambronero M."/>
            <person name="Asole G."/>
            <person name="Calvet F."/>
            <person name="Ruiz-Romero M."/>
            <person name="Marangio P."/>
            <person name="Guigo R."/>
            <person name="Rago D."/>
            <person name="Mirbahai L."/>
            <person name="Eastwood N."/>
            <person name="Colbourne J.K."/>
            <person name="Zhou J."/>
            <person name="Mallon E."/>
            <person name="Orsini L."/>
        </authorList>
    </citation>
    <scope>NUCLEOTIDE SEQUENCE [LARGE SCALE GENOMIC DNA]</scope>
    <source>
        <strain evidence="2">LRV0_1</strain>
    </source>
</reference>
<gene>
    <name evidence="2" type="ORF">OUZ56_020345</name>
</gene>
<comment type="caution">
    <text evidence="2">The sequence shown here is derived from an EMBL/GenBank/DDBJ whole genome shotgun (WGS) entry which is preliminary data.</text>
</comment>
<organism evidence="2 3">
    <name type="scientific">Daphnia magna</name>
    <dbReference type="NCBI Taxonomy" id="35525"/>
    <lineage>
        <taxon>Eukaryota</taxon>
        <taxon>Metazoa</taxon>
        <taxon>Ecdysozoa</taxon>
        <taxon>Arthropoda</taxon>
        <taxon>Crustacea</taxon>
        <taxon>Branchiopoda</taxon>
        <taxon>Diplostraca</taxon>
        <taxon>Cladocera</taxon>
        <taxon>Anomopoda</taxon>
        <taxon>Daphniidae</taxon>
        <taxon>Daphnia</taxon>
    </lineage>
</organism>
<sequence>MSRSSKGSLTDFDWKLKLALESNKVSALNAPIIELTLHTEMDSVSVEMDSHGLDSLIQKIREALSKATDEVTN</sequence>
<evidence type="ECO:0000313" key="3">
    <source>
        <dbReference type="Proteomes" id="UP001234178"/>
    </source>
</evidence>
<dbReference type="InterPro" id="IPR017920">
    <property type="entry name" value="COMM"/>
</dbReference>
<evidence type="ECO:0000313" key="2">
    <source>
        <dbReference type="EMBL" id="KAK4011232.1"/>
    </source>
</evidence>
<dbReference type="PROSITE" id="PS51269">
    <property type="entry name" value="COMM"/>
    <property type="match status" value="1"/>
</dbReference>
<evidence type="ECO:0000259" key="1">
    <source>
        <dbReference type="PROSITE" id="PS51269"/>
    </source>
</evidence>
<name>A0ABQ9ZE83_9CRUS</name>
<protein>
    <recommendedName>
        <fullName evidence="1">COMM domain-containing protein</fullName>
    </recommendedName>
</protein>
<dbReference type="Pfam" id="PF07258">
    <property type="entry name" value="COMM_domain"/>
    <property type="match status" value="1"/>
</dbReference>